<dbReference type="AlphaFoldDB" id="A0A014MRV6"/>
<name>A0A014MRV6_9BURK</name>
<organism evidence="3 4">
    <name type="scientific">Comamonas aquatica DA1877</name>
    <dbReference type="NCBI Taxonomy" id="1457173"/>
    <lineage>
        <taxon>Bacteria</taxon>
        <taxon>Pseudomonadati</taxon>
        <taxon>Pseudomonadota</taxon>
        <taxon>Betaproteobacteria</taxon>
        <taxon>Burkholderiales</taxon>
        <taxon>Comamonadaceae</taxon>
        <taxon>Comamonas</taxon>
    </lineage>
</organism>
<evidence type="ECO:0000313" key="3">
    <source>
        <dbReference type="EMBL" id="EXU80839.1"/>
    </source>
</evidence>
<keyword evidence="4" id="KW-1185">Reference proteome</keyword>
<gene>
    <name evidence="3" type="ORF">AX13_14485</name>
</gene>
<feature type="transmembrane region" description="Helical" evidence="1">
    <location>
        <begin position="184"/>
        <end position="204"/>
    </location>
</feature>
<sequence length="205" mass="20592">MKTKNLITTLLATASALPLSALAHVGADGGGHHNFLDSLGHAFAHPFGGADHLAAMLAVGAWSALAFPHHGTVWRAPAAFVALLVAGCLAGFAGLHVPAVEPMIAASVLVLGLLVMVRQKMAWGAAAALVGVFAFFHGAAHGYELFEDSAAAAAGAVLGMAAGSALLHLGGMALGHRVMQRHQLLARLAGAATAVLGVALLTRLA</sequence>
<dbReference type="EMBL" id="JBOK01000005">
    <property type="protein sequence ID" value="EXU80839.1"/>
    <property type="molecule type" value="Genomic_DNA"/>
</dbReference>
<feature type="chain" id="PRO_5001472286" evidence="2">
    <location>
        <begin position="24"/>
        <end position="205"/>
    </location>
</feature>
<protein>
    <submittedName>
        <fullName evidence="3">Urease accessory protein UreJ</fullName>
    </submittedName>
</protein>
<keyword evidence="1" id="KW-0472">Membrane</keyword>
<feature type="transmembrane region" description="Helical" evidence="1">
    <location>
        <begin position="149"/>
        <end position="172"/>
    </location>
</feature>
<reference evidence="3 4" key="1">
    <citation type="submission" date="2014-01" db="EMBL/GenBank/DDBJ databases">
        <title>Interspecies Systems Biology Uncovers Metabolites Affecting C. elegans Gene Expression and Life History Traits.</title>
        <authorList>
            <person name="Watson E."/>
            <person name="Macneil L.T."/>
            <person name="Ritter A.D."/>
            <person name="Yilmaz L.S."/>
            <person name="Rosebrock A.P."/>
            <person name="Caudy A.A."/>
            <person name="Walhout A.J."/>
        </authorList>
    </citation>
    <scope>NUCLEOTIDE SEQUENCE [LARGE SCALE GENOMIC DNA]</scope>
    <source>
        <strain evidence="3 4">DA1877</strain>
    </source>
</reference>
<dbReference type="RefSeq" id="WP_042415130.1">
    <property type="nucleotide sequence ID" value="NZ_JBOK01000005.1"/>
</dbReference>
<comment type="caution">
    <text evidence="3">The sequence shown here is derived from an EMBL/GenBank/DDBJ whole genome shotgun (WGS) entry which is preliminary data.</text>
</comment>
<feature type="transmembrane region" description="Helical" evidence="1">
    <location>
        <begin position="124"/>
        <end position="143"/>
    </location>
</feature>
<dbReference type="Pfam" id="PF04955">
    <property type="entry name" value="HupE_UreJ"/>
    <property type="match status" value="1"/>
</dbReference>
<accession>A0A014MRV6</accession>
<feature type="signal peptide" evidence="2">
    <location>
        <begin position="1"/>
        <end position="23"/>
    </location>
</feature>
<keyword evidence="2" id="KW-0732">Signal</keyword>
<feature type="transmembrane region" description="Helical" evidence="1">
    <location>
        <begin position="99"/>
        <end position="117"/>
    </location>
</feature>
<evidence type="ECO:0000313" key="4">
    <source>
        <dbReference type="Proteomes" id="UP000020766"/>
    </source>
</evidence>
<dbReference type="InterPro" id="IPR007038">
    <property type="entry name" value="HupE_UreJ"/>
</dbReference>
<proteinExistence type="predicted"/>
<keyword evidence="1" id="KW-1133">Transmembrane helix</keyword>
<keyword evidence="1" id="KW-0812">Transmembrane</keyword>
<dbReference type="Proteomes" id="UP000020766">
    <property type="component" value="Unassembled WGS sequence"/>
</dbReference>
<feature type="transmembrane region" description="Helical" evidence="1">
    <location>
        <begin position="74"/>
        <end position="93"/>
    </location>
</feature>
<dbReference type="PIRSF" id="PIRSF016919">
    <property type="entry name" value="HupE_UreJ"/>
    <property type="match status" value="1"/>
</dbReference>
<evidence type="ECO:0000256" key="1">
    <source>
        <dbReference type="SAM" id="Phobius"/>
    </source>
</evidence>
<dbReference type="PATRIC" id="fig|1457173.3.peg.1181"/>
<feature type="transmembrane region" description="Helical" evidence="1">
    <location>
        <begin position="47"/>
        <end position="67"/>
    </location>
</feature>
<evidence type="ECO:0000256" key="2">
    <source>
        <dbReference type="SAM" id="SignalP"/>
    </source>
</evidence>